<dbReference type="VEuPathDB" id="FungiDB:RhiirA1_540554"/>
<dbReference type="VEuPathDB" id="FungiDB:RhiirFUN_000333"/>
<accession>A0A2I1FXK3</accession>
<organism evidence="1 2">
    <name type="scientific">Rhizophagus irregularis</name>
    <dbReference type="NCBI Taxonomy" id="588596"/>
    <lineage>
        <taxon>Eukaryota</taxon>
        <taxon>Fungi</taxon>
        <taxon>Fungi incertae sedis</taxon>
        <taxon>Mucoromycota</taxon>
        <taxon>Glomeromycotina</taxon>
        <taxon>Glomeromycetes</taxon>
        <taxon>Glomerales</taxon>
        <taxon>Glomeraceae</taxon>
        <taxon>Rhizophagus</taxon>
    </lineage>
</organism>
<reference evidence="1 2" key="1">
    <citation type="submission" date="2015-10" db="EMBL/GenBank/DDBJ databases">
        <title>Genome analyses suggest a sexual origin of heterokaryosis in a supposedly ancient asexual fungus.</title>
        <authorList>
            <person name="Ropars J."/>
            <person name="Sedzielewska K."/>
            <person name="Noel J."/>
            <person name="Charron P."/>
            <person name="Farinelli L."/>
            <person name="Marton T."/>
            <person name="Kruger M."/>
            <person name="Pelin A."/>
            <person name="Brachmann A."/>
            <person name="Corradi N."/>
        </authorList>
    </citation>
    <scope>NUCLEOTIDE SEQUENCE [LARGE SCALE GENOMIC DNA]</scope>
    <source>
        <strain evidence="1 2">A4</strain>
    </source>
</reference>
<evidence type="ECO:0000313" key="2">
    <source>
        <dbReference type="Proteomes" id="UP000234323"/>
    </source>
</evidence>
<comment type="caution">
    <text evidence="1">The sequence shown here is derived from an EMBL/GenBank/DDBJ whole genome shotgun (WGS) entry which is preliminary data.</text>
</comment>
<evidence type="ECO:0000313" key="1">
    <source>
        <dbReference type="EMBL" id="PKY39108.1"/>
    </source>
</evidence>
<dbReference type="VEuPathDB" id="FungiDB:FUN_020813"/>
<dbReference type="Proteomes" id="UP000234323">
    <property type="component" value="Unassembled WGS sequence"/>
</dbReference>
<keyword evidence="2" id="KW-1185">Reference proteome</keyword>
<proteinExistence type="predicted"/>
<protein>
    <submittedName>
        <fullName evidence="1">Uncharacterized protein</fullName>
    </submittedName>
</protein>
<gene>
    <name evidence="1" type="ORF">RhiirA4_537833</name>
</gene>
<feature type="non-terminal residue" evidence="1">
    <location>
        <position position="1"/>
    </location>
</feature>
<name>A0A2I1FXK3_9GLOM</name>
<sequence>HSDYYVEATTRQEFDDSPQAWTVRTFSFGGVNPTRSVFVPGYWKCCGNNDANSSGCKQVYHCCERDYQSSGCQKIFDECKHNYGGTPCLTICKDCKERSDTVGCKEKCKDCNNDNPHNTKGCTHISHNFPN</sequence>
<dbReference type="EMBL" id="LLXI01000051">
    <property type="protein sequence ID" value="PKY39108.1"/>
    <property type="molecule type" value="Genomic_DNA"/>
</dbReference>
<dbReference type="AlphaFoldDB" id="A0A2I1FXK3"/>